<proteinExistence type="predicted"/>
<evidence type="ECO:0000313" key="3">
    <source>
        <dbReference type="Proteomes" id="UP001059934"/>
    </source>
</evidence>
<name>A0ABY5TPW8_9GAMM</name>
<dbReference type="Proteomes" id="UP001059934">
    <property type="component" value="Chromosome"/>
</dbReference>
<organism evidence="2 3">
    <name type="scientific">SAR92 clade bacterium H455</name>
    <dbReference type="NCBI Taxonomy" id="2974818"/>
    <lineage>
        <taxon>Bacteria</taxon>
        <taxon>Pseudomonadati</taxon>
        <taxon>Pseudomonadota</taxon>
        <taxon>Gammaproteobacteria</taxon>
        <taxon>Cellvibrionales</taxon>
        <taxon>Porticoccaceae</taxon>
        <taxon>SAR92 clade</taxon>
    </lineage>
</organism>
<gene>
    <name evidence="2" type="ORF">NYF23_03920</name>
</gene>
<accession>A0ABY5TPW8</accession>
<feature type="chain" id="PRO_5047390586" evidence="1">
    <location>
        <begin position="29"/>
        <end position="279"/>
    </location>
</feature>
<evidence type="ECO:0000313" key="2">
    <source>
        <dbReference type="EMBL" id="UVW35765.1"/>
    </source>
</evidence>
<keyword evidence="3" id="KW-1185">Reference proteome</keyword>
<sequence length="279" mass="31906">MNRINRCVNVMVLLIVAVVLTNTGLAETAEGQTSSPQTPVRETPVSQTQLIQQDATRWSLDISEYERYLDLIRGPLGKWNPSIDPLMALGMFADTEQQSQRYAERYAQQEFELTERVLHFQTAYRAAFDRLYPNVGVLDQRLLAPYYAHQQQKTASKAAKNLAQRRFVEGDRLLVFVADSCKECFTTIRRLMSLLSGLKHGGVDIYVRDANDDAAVSRWAKEQGIQTEWLNKQTLTLNRDEGLYHRLRSRSSNVDHVTVPVFLQRNQQLFQLKTGDLGL</sequence>
<evidence type="ECO:0000256" key="1">
    <source>
        <dbReference type="SAM" id="SignalP"/>
    </source>
</evidence>
<dbReference type="SUPFAM" id="SSF52833">
    <property type="entry name" value="Thioredoxin-like"/>
    <property type="match status" value="1"/>
</dbReference>
<reference evidence="2" key="1">
    <citation type="submission" date="2022-08" db="EMBL/GenBank/DDBJ databases">
        <title>Catabolic pathway analysis in culturable SAR92 clade bacteria reveals their overlooked roles in DMSP degradation in coastal seas.</title>
        <authorList>
            <person name="He X."/>
            <person name="Zhang X."/>
            <person name="Zhang Y."/>
        </authorList>
    </citation>
    <scope>NUCLEOTIDE SEQUENCE</scope>
    <source>
        <strain evidence="2">H455</strain>
    </source>
</reference>
<feature type="signal peptide" evidence="1">
    <location>
        <begin position="1"/>
        <end position="28"/>
    </location>
</feature>
<dbReference type="InterPro" id="IPR036249">
    <property type="entry name" value="Thioredoxin-like_sf"/>
</dbReference>
<dbReference type="NCBIfam" id="TIGR03759">
    <property type="entry name" value="conj_TIGR03759"/>
    <property type="match status" value="1"/>
</dbReference>
<dbReference type="InterPro" id="IPR022293">
    <property type="entry name" value="Integrating-conj_element"/>
</dbReference>
<keyword evidence="1" id="KW-0732">Signal</keyword>
<dbReference type="EMBL" id="CP103416">
    <property type="protein sequence ID" value="UVW35765.1"/>
    <property type="molecule type" value="Genomic_DNA"/>
</dbReference>
<protein>
    <submittedName>
        <fullName evidence="2">TIGR03759 family integrating conjugative element protein</fullName>
    </submittedName>
</protein>